<accession>A0AA37QCR5</accession>
<dbReference type="RefSeq" id="WP_284348356.1">
    <property type="nucleotide sequence ID" value="NZ_BRXS01000001.1"/>
</dbReference>
<feature type="transmembrane region" description="Helical" evidence="6">
    <location>
        <begin position="98"/>
        <end position="120"/>
    </location>
</feature>
<keyword evidence="4 6" id="KW-1133">Transmembrane helix</keyword>
<comment type="caution">
    <text evidence="7">The sequence shown here is derived from an EMBL/GenBank/DDBJ whole genome shotgun (WGS) entry which is preliminary data.</text>
</comment>
<keyword evidence="8" id="KW-1185">Reference proteome</keyword>
<feature type="transmembrane region" description="Helical" evidence="6">
    <location>
        <begin position="175"/>
        <end position="195"/>
    </location>
</feature>
<keyword evidence="5 6" id="KW-0472">Membrane</keyword>
<evidence type="ECO:0000256" key="5">
    <source>
        <dbReference type="ARBA" id="ARBA00023136"/>
    </source>
</evidence>
<comment type="subcellular location">
    <subcellularLocation>
        <location evidence="1">Cell membrane</location>
        <topology evidence="1">Multi-pass membrane protein</topology>
    </subcellularLocation>
</comment>
<feature type="transmembrane region" description="Helical" evidence="6">
    <location>
        <begin position="252"/>
        <end position="274"/>
    </location>
</feature>
<organism evidence="7 8">
    <name type="scientific">Roseisolibacter agri</name>
    <dbReference type="NCBI Taxonomy" id="2014610"/>
    <lineage>
        <taxon>Bacteria</taxon>
        <taxon>Pseudomonadati</taxon>
        <taxon>Gemmatimonadota</taxon>
        <taxon>Gemmatimonadia</taxon>
        <taxon>Gemmatimonadales</taxon>
        <taxon>Gemmatimonadaceae</taxon>
        <taxon>Roseisolibacter</taxon>
    </lineage>
</organism>
<protein>
    <submittedName>
        <fullName evidence="7">Membrane protein</fullName>
    </submittedName>
</protein>
<feature type="transmembrane region" description="Helical" evidence="6">
    <location>
        <begin position="29"/>
        <end position="49"/>
    </location>
</feature>
<evidence type="ECO:0000256" key="2">
    <source>
        <dbReference type="ARBA" id="ARBA00022475"/>
    </source>
</evidence>
<keyword evidence="2" id="KW-1003">Cell membrane</keyword>
<dbReference type="Pfam" id="PF09678">
    <property type="entry name" value="Caa3_CtaG"/>
    <property type="match status" value="1"/>
</dbReference>
<evidence type="ECO:0000256" key="1">
    <source>
        <dbReference type="ARBA" id="ARBA00004651"/>
    </source>
</evidence>
<gene>
    <name evidence="7" type="ORF">rosag_04230</name>
</gene>
<dbReference type="InterPro" id="IPR019108">
    <property type="entry name" value="Caa3_assmbl_CtaG-rel"/>
</dbReference>
<reference evidence="7" key="1">
    <citation type="submission" date="2022-08" db="EMBL/GenBank/DDBJ databases">
        <title>Draft genome sequencing of Roseisolibacter agri AW1220.</title>
        <authorList>
            <person name="Tobiishi Y."/>
            <person name="Tonouchi A."/>
        </authorList>
    </citation>
    <scope>NUCLEOTIDE SEQUENCE</scope>
    <source>
        <strain evidence="7">AW1220</strain>
    </source>
</reference>
<evidence type="ECO:0000256" key="3">
    <source>
        <dbReference type="ARBA" id="ARBA00022692"/>
    </source>
</evidence>
<dbReference type="Proteomes" id="UP001161325">
    <property type="component" value="Unassembled WGS sequence"/>
</dbReference>
<keyword evidence="3 6" id="KW-0812">Transmembrane</keyword>
<dbReference type="EMBL" id="BRXS01000001">
    <property type="protein sequence ID" value="GLC23910.1"/>
    <property type="molecule type" value="Genomic_DNA"/>
</dbReference>
<dbReference type="AlphaFoldDB" id="A0AA37QCR5"/>
<name>A0AA37QCR5_9BACT</name>
<feature type="transmembrane region" description="Helical" evidence="6">
    <location>
        <begin position="61"/>
        <end position="78"/>
    </location>
</feature>
<evidence type="ECO:0000256" key="6">
    <source>
        <dbReference type="SAM" id="Phobius"/>
    </source>
</evidence>
<evidence type="ECO:0000256" key="4">
    <source>
        <dbReference type="ARBA" id="ARBA00022989"/>
    </source>
</evidence>
<feature type="transmembrane region" description="Helical" evidence="6">
    <location>
        <begin position="151"/>
        <end position="169"/>
    </location>
</feature>
<dbReference type="GO" id="GO:0005886">
    <property type="term" value="C:plasma membrane"/>
    <property type="evidence" value="ECO:0007669"/>
    <property type="project" value="UniProtKB-SubCell"/>
</dbReference>
<evidence type="ECO:0000313" key="7">
    <source>
        <dbReference type="EMBL" id="GLC23910.1"/>
    </source>
</evidence>
<sequence length="300" mass="32311">MATLPPLLLHAGAPLAPHDLWSAWSAEPLFALPLAASAALYARGVHALWARAGRGRGVHGGAVMAFALGWLALALALLSPLHPLGGVLFSAHMAQHELLMVVAAPLLVAGRPLVPTLWALPRRARTRLGAAARTPAVASAWRWLRTPLHAWWLHVGALVLWHLPVLYQATLRHEGVHAAQHVSFFGSALLFWWALLHGRATRRGAAVTYLFAAMLATSVLGALLTVSTRLWYPAYAATTAPWGLMPLQDQELGGIIMWIPGGMSYLLAALWLLARLLRDGAVRERSPRPPRAAAPLGRPA</sequence>
<feature type="transmembrane region" description="Helical" evidence="6">
    <location>
        <begin position="207"/>
        <end position="232"/>
    </location>
</feature>
<proteinExistence type="predicted"/>
<evidence type="ECO:0000313" key="8">
    <source>
        <dbReference type="Proteomes" id="UP001161325"/>
    </source>
</evidence>